<name>A0ABU9L1J3_9FLAO</name>
<dbReference type="InterPro" id="IPR013022">
    <property type="entry name" value="Xyl_isomerase-like_TIM-brl"/>
</dbReference>
<evidence type="ECO:0000259" key="2">
    <source>
        <dbReference type="Pfam" id="PF01261"/>
    </source>
</evidence>
<comment type="caution">
    <text evidence="3">The sequence shown here is derived from an EMBL/GenBank/DDBJ whole genome shotgun (WGS) entry which is preliminary data.</text>
</comment>
<evidence type="ECO:0000313" key="3">
    <source>
        <dbReference type="EMBL" id="MEL4456249.1"/>
    </source>
</evidence>
<dbReference type="PANTHER" id="PTHR12110:SF41">
    <property type="entry name" value="INOSOSE DEHYDRATASE"/>
    <property type="match status" value="1"/>
</dbReference>
<dbReference type="EMBL" id="JBCDNA010000002">
    <property type="protein sequence ID" value="MEL4456249.1"/>
    <property type="molecule type" value="Genomic_DNA"/>
</dbReference>
<keyword evidence="4" id="KW-1185">Reference proteome</keyword>
<sequence>MKYTFKYQWALITMLLLSSFQLLAQDKFGGLALYTVREDMTTNPKIALEKISDIGYTYIEAAGYQDGKFYGMQPLEFRNTLYDLGLIPISSHQPTVTLENADQMIADVKAAGFRYFVIPIPPMGHFQFDKETRSMNMSEDLELLTNILNTIGKKCKDAGLELLYHNHDFEYKKNAKGIVPIEYFLENTNPEYVNFQMDLFWVLKAGADPVVYFNNYPGRFKLWHVKDMDEEGKFAPVGTGTINFERILKEKDLSGMKFYLVEQDMTFDEEPIEAVKISHGGLLKLGFQ</sequence>
<dbReference type="PANTHER" id="PTHR12110">
    <property type="entry name" value="HYDROXYPYRUVATE ISOMERASE"/>
    <property type="match status" value="1"/>
</dbReference>
<organism evidence="3 4">
    <name type="scientific">Lutimonas vermicola</name>
    <dbReference type="NCBI Taxonomy" id="414288"/>
    <lineage>
        <taxon>Bacteria</taxon>
        <taxon>Pseudomonadati</taxon>
        <taxon>Bacteroidota</taxon>
        <taxon>Flavobacteriia</taxon>
        <taxon>Flavobacteriales</taxon>
        <taxon>Flavobacteriaceae</taxon>
        <taxon>Lutimonas</taxon>
    </lineage>
</organism>
<protein>
    <submittedName>
        <fullName evidence="3">Sugar phosphate isomerase/epimerase</fullName>
    </submittedName>
</protein>
<dbReference type="InterPro" id="IPR050312">
    <property type="entry name" value="IolE/XylAMocC-like"/>
</dbReference>
<dbReference type="InterPro" id="IPR036237">
    <property type="entry name" value="Xyl_isomerase-like_sf"/>
</dbReference>
<dbReference type="RefSeq" id="WP_342160328.1">
    <property type="nucleotide sequence ID" value="NZ_JBCDNA010000002.1"/>
</dbReference>
<reference evidence="3 4" key="1">
    <citation type="submission" date="2024-04" db="EMBL/GenBank/DDBJ databases">
        <title>whole genome sequencing of Lutimonas vermicola strain IMCC1616.</title>
        <authorList>
            <person name="Bae S.S."/>
        </authorList>
    </citation>
    <scope>NUCLEOTIDE SEQUENCE [LARGE SCALE GENOMIC DNA]</scope>
    <source>
        <strain evidence="3 4">IMCC1616</strain>
    </source>
</reference>
<dbReference type="GO" id="GO:0016853">
    <property type="term" value="F:isomerase activity"/>
    <property type="evidence" value="ECO:0007669"/>
    <property type="project" value="UniProtKB-KW"/>
</dbReference>
<proteinExistence type="predicted"/>
<feature type="signal peptide" evidence="1">
    <location>
        <begin position="1"/>
        <end position="24"/>
    </location>
</feature>
<evidence type="ECO:0000256" key="1">
    <source>
        <dbReference type="SAM" id="SignalP"/>
    </source>
</evidence>
<dbReference type="Pfam" id="PF01261">
    <property type="entry name" value="AP_endonuc_2"/>
    <property type="match status" value="1"/>
</dbReference>
<evidence type="ECO:0000313" key="4">
    <source>
        <dbReference type="Proteomes" id="UP001474120"/>
    </source>
</evidence>
<keyword evidence="3" id="KW-0413">Isomerase</keyword>
<dbReference type="Proteomes" id="UP001474120">
    <property type="component" value="Unassembled WGS sequence"/>
</dbReference>
<keyword evidence="1" id="KW-0732">Signal</keyword>
<accession>A0ABU9L1J3</accession>
<feature type="domain" description="Xylose isomerase-like TIM barrel" evidence="2">
    <location>
        <begin position="49"/>
        <end position="250"/>
    </location>
</feature>
<dbReference type="SUPFAM" id="SSF51658">
    <property type="entry name" value="Xylose isomerase-like"/>
    <property type="match status" value="1"/>
</dbReference>
<gene>
    <name evidence="3" type="ORF">AABB81_10105</name>
</gene>
<dbReference type="Gene3D" id="3.20.20.150">
    <property type="entry name" value="Divalent-metal-dependent TIM barrel enzymes"/>
    <property type="match status" value="1"/>
</dbReference>
<feature type="chain" id="PRO_5046395411" evidence="1">
    <location>
        <begin position="25"/>
        <end position="288"/>
    </location>
</feature>